<feature type="region of interest" description="Disordered" evidence="2">
    <location>
        <begin position="82"/>
        <end position="123"/>
    </location>
</feature>
<evidence type="ECO:0000256" key="2">
    <source>
        <dbReference type="SAM" id="MobiDB-lite"/>
    </source>
</evidence>
<reference evidence="4" key="1">
    <citation type="submission" date="2011-07" db="EMBL/GenBank/DDBJ databases">
        <authorList>
            <consortium name="Caenorhabditis brenneri Sequencing and Analysis Consortium"/>
            <person name="Wilson R.K."/>
        </authorList>
    </citation>
    <scope>NUCLEOTIDE SEQUENCE [LARGE SCALE GENOMIC DNA]</scope>
    <source>
        <strain evidence="4">PB2801</strain>
    </source>
</reference>
<dbReference type="STRING" id="135651.G0MLY3"/>
<evidence type="ECO:0000313" key="4">
    <source>
        <dbReference type="Proteomes" id="UP000008068"/>
    </source>
</evidence>
<feature type="binding site" evidence="1">
    <location>
        <position position="3"/>
    </location>
    <ligand>
        <name>L-glutamate</name>
        <dbReference type="ChEBI" id="CHEBI:29985"/>
    </ligand>
</feature>
<dbReference type="GO" id="GO:0036374">
    <property type="term" value="F:glutathione hydrolase activity"/>
    <property type="evidence" value="ECO:0007669"/>
    <property type="project" value="InterPro"/>
</dbReference>
<dbReference type="InterPro" id="IPR043137">
    <property type="entry name" value="GGT_ssub_C"/>
</dbReference>
<dbReference type="InParanoid" id="G0MLY3"/>
<feature type="region of interest" description="Disordered" evidence="2">
    <location>
        <begin position="1"/>
        <end position="28"/>
    </location>
</feature>
<dbReference type="GO" id="GO:0006751">
    <property type="term" value="P:glutathione catabolic process"/>
    <property type="evidence" value="ECO:0007669"/>
    <property type="project" value="InterPro"/>
</dbReference>
<evidence type="ECO:0000313" key="3">
    <source>
        <dbReference type="EMBL" id="EGT36620.1"/>
    </source>
</evidence>
<dbReference type="eggNOG" id="KOG2410">
    <property type="taxonomic scope" value="Eukaryota"/>
</dbReference>
<evidence type="ECO:0000256" key="1">
    <source>
        <dbReference type="PIRSR" id="PIRSR600101-2"/>
    </source>
</evidence>
<name>G0MLY3_CAEBE</name>
<feature type="binding site" evidence="1">
    <location>
        <begin position="31"/>
        <end position="32"/>
    </location>
    <ligand>
        <name>L-glutamate</name>
        <dbReference type="ChEBI" id="CHEBI:29985"/>
    </ligand>
</feature>
<dbReference type="HOGENOM" id="CLU_2017204_0_0_1"/>
<dbReference type="SUPFAM" id="SSF56235">
    <property type="entry name" value="N-terminal nucleophile aminohydrolases (Ntn hydrolases)"/>
    <property type="match status" value="1"/>
</dbReference>
<feature type="binding site" evidence="1">
    <location>
        <position position="54"/>
    </location>
    <ligand>
        <name>L-glutamate</name>
        <dbReference type="ChEBI" id="CHEBI:29985"/>
    </ligand>
</feature>
<feature type="compositionally biased region" description="Pro residues" evidence="2">
    <location>
        <begin position="114"/>
        <end position="123"/>
    </location>
</feature>
<dbReference type="PANTHER" id="PTHR11686">
    <property type="entry name" value="GAMMA GLUTAMYL TRANSPEPTIDASE"/>
    <property type="match status" value="1"/>
</dbReference>
<dbReference type="PRINTS" id="PR01210">
    <property type="entry name" value="GGTRANSPTASE"/>
</dbReference>
<evidence type="ECO:0008006" key="5">
    <source>
        <dbReference type="Google" id="ProtNLM"/>
    </source>
</evidence>
<accession>G0MLY3</accession>
<dbReference type="GO" id="GO:0005886">
    <property type="term" value="C:plasma membrane"/>
    <property type="evidence" value="ECO:0007669"/>
    <property type="project" value="TreeGrafter"/>
</dbReference>
<protein>
    <recommendedName>
        <fullName evidence="5">Gamma-glutamyltransferase</fullName>
    </recommendedName>
</protein>
<dbReference type="InterPro" id="IPR000101">
    <property type="entry name" value="GGT_peptidase"/>
</dbReference>
<sequence length="123" mass="13064">MDDFSTPGHPNFFGFPPSPANFIRPGKRPMSSQSPLVIYNTNGQELMAVGGAGGSTIISGVAGVALHALWLKADVKQAVDAPRMHNQLQSSPFRPDPIRSGPVQSGLIRSGPVWPDPVRPNPV</sequence>
<gene>
    <name evidence="3" type="ORF">CAEBREN_29275</name>
</gene>
<dbReference type="Gene3D" id="3.60.20.40">
    <property type="match status" value="1"/>
</dbReference>
<proteinExistence type="predicted"/>
<dbReference type="PANTHER" id="PTHR11686:SF69">
    <property type="entry name" value="GAMMA-GLUTAMYLTRANSPEPTIDASE 1"/>
    <property type="match status" value="1"/>
</dbReference>
<dbReference type="InterPro" id="IPR029055">
    <property type="entry name" value="Ntn_hydrolases_N"/>
</dbReference>
<organism evidence="4">
    <name type="scientific">Caenorhabditis brenneri</name>
    <name type="common">Nematode worm</name>
    <dbReference type="NCBI Taxonomy" id="135651"/>
    <lineage>
        <taxon>Eukaryota</taxon>
        <taxon>Metazoa</taxon>
        <taxon>Ecdysozoa</taxon>
        <taxon>Nematoda</taxon>
        <taxon>Chromadorea</taxon>
        <taxon>Rhabditida</taxon>
        <taxon>Rhabditina</taxon>
        <taxon>Rhabditomorpha</taxon>
        <taxon>Rhabditoidea</taxon>
        <taxon>Rhabditidae</taxon>
        <taxon>Peloderinae</taxon>
        <taxon>Caenorhabditis</taxon>
    </lineage>
</organism>
<keyword evidence="4" id="KW-1185">Reference proteome</keyword>
<dbReference type="AlphaFoldDB" id="G0MLY3"/>
<dbReference type="Proteomes" id="UP000008068">
    <property type="component" value="Unassembled WGS sequence"/>
</dbReference>
<dbReference type="EMBL" id="GL379801">
    <property type="protein sequence ID" value="EGT36620.1"/>
    <property type="molecule type" value="Genomic_DNA"/>
</dbReference>
<dbReference type="Pfam" id="PF01019">
    <property type="entry name" value="G_glu_transpept"/>
    <property type="match status" value="1"/>
</dbReference>
<dbReference type="OrthoDB" id="1081007at2759"/>